<dbReference type="Pfam" id="PF03466">
    <property type="entry name" value="LysR_substrate"/>
    <property type="match status" value="1"/>
</dbReference>
<evidence type="ECO:0000313" key="6">
    <source>
        <dbReference type="EMBL" id="WNQ14333.1"/>
    </source>
</evidence>
<evidence type="ECO:0000313" key="7">
    <source>
        <dbReference type="Proteomes" id="UP001305702"/>
    </source>
</evidence>
<dbReference type="InterPro" id="IPR036390">
    <property type="entry name" value="WH_DNA-bd_sf"/>
</dbReference>
<dbReference type="Gene3D" id="1.10.10.10">
    <property type="entry name" value="Winged helix-like DNA-binding domain superfamily/Winged helix DNA-binding domain"/>
    <property type="match status" value="1"/>
</dbReference>
<proteinExistence type="inferred from homology"/>
<dbReference type="PRINTS" id="PR00039">
    <property type="entry name" value="HTHLYSR"/>
</dbReference>
<evidence type="ECO:0000256" key="3">
    <source>
        <dbReference type="ARBA" id="ARBA00023125"/>
    </source>
</evidence>
<evidence type="ECO:0000256" key="1">
    <source>
        <dbReference type="ARBA" id="ARBA00009437"/>
    </source>
</evidence>
<sequence length="298" mass="33555">MLDNLEWYRAFYFTAKTGSLTKAAEELFITQPAVTHAIKQLEFKLGGQLFFRTPKGVKLTSEGEVLYRYIDQAFTFIQTGETKLAELRELKNGEVRIGAGDTLCKYYLLRYLEAFHKAYPSIRIQVTNRTSSETVSLLKQGKIDFGLINLPLEDKRLTVQESLPLQDCFVAGEKYKHLAAKSLPLQTLARYPLLLLEKGSGTRSYLDAFALEQGIELEPEIELGSIDLLTEFARTGFGIACVVRNFAEEELARGDLYEIRLTEPIPPRPIGIATLNNVPLSPAPARLVEMMLKDSGRR</sequence>
<gene>
    <name evidence="6" type="ORF">MJA45_25375</name>
</gene>
<keyword evidence="4" id="KW-0804">Transcription</keyword>
<evidence type="ECO:0000256" key="2">
    <source>
        <dbReference type="ARBA" id="ARBA00023015"/>
    </source>
</evidence>
<dbReference type="GO" id="GO:0003700">
    <property type="term" value="F:DNA-binding transcription factor activity"/>
    <property type="evidence" value="ECO:0007669"/>
    <property type="project" value="InterPro"/>
</dbReference>
<dbReference type="CDD" id="cd05466">
    <property type="entry name" value="PBP2_LTTR_substrate"/>
    <property type="match status" value="1"/>
</dbReference>
<dbReference type="InterPro" id="IPR036388">
    <property type="entry name" value="WH-like_DNA-bd_sf"/>
</dbReference>
<keyword evidence="2" id="KW-0805">Transcription regulation</keyword>
<keyword evidence="3" id="KW-0238">DNA-binding</keyword>
<keyword evidence="7" id="KW-1185">Reference proteome</keyword>
<protein>
    <submittedName>
        <fullName evidence="6">LysR family transcriptional regulator</fullName>
    </submittedName>
</protein>
<dbReference type="AlphaFoldDB" id="A0AA96LJ77"/>
<dbReference type="InterPro" id="IPR000847">
    <property type="entry name" value="LysR_HTH_N"/>
</dbReference>
<dbReference type="GO" id="GO:0000976">
    <property type="term" value="F:transcription cis-regulatory region binding"/>
    <property type="evidence" value="ECO:0007669"/>
    <property type="project" value="TreeGrafter"/>
</dbReference>
<dbReference type="SUPFAM" id="SSF53850">
    <property type="entry name" value="Periplasmic binding protein-like II"/>
    <property type="match status" value="1"/>
</dbReference>
<dbReference type="PROSITE" id="PS50931">
    <property type="entry name" value="HTH_LYSR"/>
    <property type="match status" value="1"/>
</dbReference>
<dbReference type="KEGG" id="paun:MJA45_25375"/>
<dbReference type="PANTHER" id="PTHR30126:SF64">
    <property type="entry name" value="HTH-TYPE TRANSCRIPTIONAL REGULATOR CITR"/>
    <property type="match status" value="1"/>
</dbReference>
<dbReference type="SUPFAM" id="SSF46785">
    <property type="entry name" value="Winged helix' DNA-binding domain"/>
    <property type="match status" value="1"/>
</dbReference>
<reference evidence="6 7" key="1">
    <citation type="submission" date="2022-02" db="EMBL/GenBank/DDBJ databases">
        <title>Paenibacillus sp. MBLB1776 Whole Genome Shotgun Sequencing.</title>
        <authorList>
            <person name="Hwang C.Y."/>
            <person name="Cho E.-S."/>
            <person name="Seo M.-J."/>
        </authorList>
    </citation>
    <scope>NUCLEOTIDE SEQUENCE [LARGE SCALE GENOMIC DNA]</scope>
    <source>
        <strain evidence="6 7">MBLB1776</strain>
    </source>
</reference>
<comment type="similarity">
    <text evidence="1">Belongs to the LysR transcriptional regulatory family.</text>
</comment>
<dbReference type="InterPro" id="IPR005119">
    <property type="entry name" value="LysR_subst-bd"/>
</dbReference>
<evidence type="ECO:0000256" key="4">
    <source>
        <dbReference type="ARBA" id="ARBA00023163"/>
    </source>
</evidence>
<dbReference type="EMBL" id="CP130318">
    <property type="protein sequence ID" value="WNQ14333.1"/>
    <property type="molecule type" value="Genomic_DNA"/>
</dbReference>
<dbReference type="Gene3D" id="3.40.190.290">
    <property type="match status" value="1"/>
</dbReference>
<feature type="domain" description="HTH lysR-type" evidence="5">
    <location>
        <begin position="3"/>
        <end position="60"/>
    </location>
</feature>
<dbReference type="Pfam" id="PF00126">
    <property type="entry name" value="HTH_1"/>
    <property type="match status" value="1"/>
</dbReference>
<dbReference type="Proteomes" id="UP001305702">
    <property type="component" value="Chromosome"/>
</dbReference>
<accession>A0AA96LJ77</accession>
<evidence type="ECO:0000259" key="5">
    <source>
        <dbReference type="PROSITE" id="PS50931"/>
    </source>
</evidence>
<name>A0AA96LJ77_9BACL</name>
<dbReference type="PANTHER" id="PTHR30126">
    <property type="entry name" value="HTH-TYPE TRANSCRIPTIONAL REGULATOR"/>
    <property type="match status" value="1"/>
</dbReference>
<dbReference type="RefSeq" id="WP_315608103.1">
    <property type="nucleotide sequence ID" value="NZ_CP130318.1"/>
</dbReference>
<organism evidence="6 7">
    <name type="scientific">Paenibacillus aurantius</name>
    <dbReference type="NCBI Taxonomy" id="2918900"/>
    <lineage>
        <taxon>Bacteria</taxon>
        <taxon>Bacillati</taxon>
        <taxon>Bacillota</taxon>
        <taxon>Bacilli</taxon>
        <taxon>Bacillales</taxon>
        <taxon>Paenibacillaceae</taxon>
        <taxon>Paenibacillus</taxon>
    </lineage>
</organism>